<reference evidence="2" key="1">
    <citation type="submission" date="2019-09" db="EMBL/GenBank/DDBJ databases">
        <title>In-depth cultivation of the pig gut microbiome towards novel bacterial diversity and tailored functional studies.</title>
        <authorList>
            <person name="Wylensek D."/>
            <person name="Hitch T.C.A."/>
            <person name="Clavel T."/>
        </authorList>
    </citation>
    <scope>NUCLEOTIDE SEQUENCE</scope>
    <source>
        <strain evidence="2">RF-744-FAT-WT-3</strain>
    </source>
</reference>
<accession>A0A6A8M882</accession>
<gene>
    <name evidence="2" type="ORF">FYJ66_08155</name>
</gene>
<dbReference type="AlphaFoldDB" id="A0A6A8M882"/>
<comment type="caution">
    <text evidence="2">The sequence shown here is derived from an EMBL/GenBank/DDBJ whole genome shotgun (WGS) entry which is preliminary data.</text>
</comment>
<dbReference type="EMBL" id="VUNB01000006">
    <property type="protein sequence ID" value="MST69555.1"/>
    <property type="molecule type" value="Genomic_DNA"/>
</dbReference>
<dbReference type="RefSeq" id="WP_154573026.1">
    <property type="nucleotide sequence ID" value="NZ_DBEZJY010000027.1"/>
</dbReference>
<evidence type="ECO:0000256" key="1">
    <source>
        <dbReference type="SAM" id="Phobius"/>
    </source>
</evidence>
<proteinExistence type="predicted"/>
<keyword evidence="1" id="KW-0472">Membrane</keyword>
<sequence>MTRREKKALEEARIEEKRRCNAAKTTLRVLGIGLLAGAVIAVATKKVFDDIFVGEDWSDVDWGEDEDEDEDYSID</sequence>
<organism evidence="2">
    <name type="scientific">Baileyella intestinalis</name>
    <dbReference type="NCBI Taxonomy" id="2606709"/>
    <lineage>
        <taxon>Bacteria</taxon>
        <taxon>Bacillati</taxon>
        <taxon>Bacillota</taxon>
        <taxon>Clostridia</taxon>
        <taxon>Peptostreptococcales</taxon>
        <taxon>Anaerovoracaceae</taxon>
        <taxon>Baileyella</taxon>
    </lineage>
</organism>
<feature type="transmembrane region" description="Helical" evidence="1">
    <location>
        <begin position="27"/>
        <end position="44"/>
    </location>
</feature>
<protein>
    <submittedName>
        <fullName evidence="2">Uncharacterized protein</fullName>
    </submittedName>
</protein>
<name>A0A6A8M882_9FIRM</name>
<keyword evidence="1" id="KW-0812">Transmembrane</keyword>
<evidence type="ECO:0000313" key="2">
    <source>
        <dbReference type="EMBL" id="MST69555.1"/>
    </source>
</evidence>
<keyword evidence="1" id="KW-1133">Transmembrane helix</keyword>